<dbReference type="PANTHER" id="PTHR24394">
    <property type="entry name" value="ZINC FINGER PROTEIN"/>
    <property type="match status" value="1"/>
</dbReference>
<feature type="region of interest" description="Disordered" evidence="8">
    <location>
        <begin position="675"/>
        <end position="729"/>
    </location>
</feature>
<evidence type="ECO:0000313" key="10">
    <source>
        <dbReference type="EMBL" id="KAA8591276.1"/>
    </source>
</evidence>
<dbReference type="PROSITE" id="PS50157">
    <property type="entry name" value="ZINC_FINGER_C2H2_2"/>
    <property type="match status" value="3"/>
</dbReference>
<evidence type="ECO:0000259" key="9">
    <source>
        <dbReference type="PROSITE" id="PS50157"/>
    </source>
</evidence>
<feature type="domain" description="C2H2-type" evidence="9">
    <location>
        <begin position="333"/>
        <end position="361"/>
    </location>
</feature>
<feature type="domain" description="C2H2-type" evidence="9">
    <location>
        <begin position="400"/>
        <end position="427"/>
    </location>
</feature>
<keyword evidence="5" id="KW-0862">Zinc</keyword>
<comment type="subcellular location">
    <subcellularLocation>
        <location evidence="1">Nucleus</location>
    </subcellularLocation>
</comment>
<dbReference type="SUPFAM" id="SSF57667">
    <property type="entry name" value="beta-beta-alpha zinc fingers"/>
    <property type="match status" value="1"/>
</dbReference>
<feature type="domain" description="C2H2-type" evidence="9">
    <location>
        <begin position="428"/>
        <end position="456"/>
    </location>
</feature>
<evidence type="ECO:0000256" key="1">
    <source>
        <dbReference type="ARBA" id="ARBA00004123"/>
    </source>
</evidence>
<comment type="caution">
    <text evidence="10">The sequence shown here is derived from an EMBL/GenBank/DDBJ whole genome shotgun (WGS) entry which is preliminary data.</text>
</comment>
<feature type="compositionally biased region" description="Low complexity" evidence="8">
    <location>
        <begin position="531"/>
        <end position="544"/>
    </location>
</feature>
<feature type="region of interest" description="Disordered" evidence="8">
    <location>
        <begin position="267"/>
        <end position="286"/>
    </location>
</feature>
<dbReference type="InterPro" id="IPR013087">
    <property type="entry name" value="Znf_C2H2_type"/>
</dbReference>
<evidence type="ECO:0000256" key="4">
    <source>
        <dbReference type="ARBA" id="ARBA00022771"/>
    </source>
</evidence>
<dbReference type="EMBL" id="VOFY01000007">
    <property type="protein sequence ID" value="KAA8591276.1"/>
    <property type="molecule type" value="Genomic_DNA"/>
</dbReference>
<dbReference type="FunFam" id="3.30.160.60:FF:000256">
    <property type="entry name" value="PLAG1 like zinc finger 2"/>
    <property type="match status" value="1"/>
</dbReference>
<keyword evidence="6" id="KW-0539">Nucleus</keyword>
<name>A0A5J5DDG6_9PERO</name>
<evidence type="ECO:0000256" key="5">
    <source>
        <dbReference type="ARBA" id="ARBA00022833"/>
    </source>
</evidence>
<feature type="region of interest" description="Disordered" evidence="8">
    <location>
        <begin position="531"/>
        <end position="559"/>
    </location>
</feature>
<dbReference type="InterPro" id="IPR036236">
    <property type="entry name" value="Znf_C2H2_sf"/>
</dbReference>
<keyword evidence="11" id="KW-1185">Reference proteome</keyword>
<feature type="region of interest" description="Disordered" evidence="8">
    <location>
        <begin position="444"/>
        <end position="491"/>
    </location>
</feature>
<sequence>MRALMLVLTRMEPGVSKSTSTPPRLLLMGPAKAITKHLTHSDAKAICSTKDSTKSHSGPRHLRVSACDRRVWGWLLGAGTSVEHEALDELSSTDASAAVVSVESQLSCSVASVGPTGATVVPAAGVLLLEAGGAVLLASSVDVSDSDVVFVHWRAFFCTVPLSVKRMVFVYLESEQAHPSRQLEEDAVLDSVSPHLGVQHGDQAGQRGCTTAHTTRRPAVQARSLTNIFKLVPKCRYGDEMEAGPRLNRGCDQRSGLLKTKIDRGPTQELFSGSADPVRASTAPHHHSPFGVAMAAAVTETKCWTQHAPTMFHQQDHLKSQLQDSPPASRQLFHCHECGKQYNTQLGYRRHLVAAHSAAASLPCPEGAPSLLEHLSSHIDRPPPSEANTSATVPVRERKYSCERCDRRFYTRKDVRRHAVVHTGRRDFLCPRCAQRFGRRDHLTRHLKKSHAQESGLMAPCTPSTPVATPSPAPPQGSVKEETSPVACDMGSISKEPMETFSRDMYNSYPMANPVSGMGHPHGLMQGSLSSSMGVPRHMPPQSSHPHHHHLQPPVAPQQQPYSNMARYQHGSTSYPRADVDSFLLDLQSAPPPHLAAVNSSTSTSASPQREVLGEGVGAGSDPHLLSRSPAIPSTELSCTTNMDLGPLLGFLPFSLPPYSPHMGMGGLVMSYPPTTTTSSSSSSSTGLSSQAPGPFTFFQPPQAHVQQGPGAHNHSQLPQAYSSPAMSTSSSLPHYYQAFQQ</sequence>
<dbReference type="Gene3D" id="3.30.160.60">
    <property type="entry name" value="Classic Zinc Finger"/>
    <property type="match status" value="2"/>
</dbReference>
<keyword evidence="2" id="KW-0479">Metal-binding</keyword>
<dbReference type="GO" id="GO:0008270">
    <property type="term" value="F:zinc ion binding"/>
    <property type="evidence" value="ECO:0007669"/>
    <property type="project" value="UniProtKB-KW"/>
</dbReference>
<organism evidence="10 11">
    <name type="scientific">Etheostoma spectabile</name>
    <name type="common">orangethroat darter</name>
    <dbReference type="NCBI Taxonomy" id="54343"/>
    <lineage>
        <taxon>Eukaryota</taxon>
        <taxon>Metazoa</taxon>
        <taxon>Chordata</taxon>
        <taxon>Craniata</taxon>
        <taxon>Vertebrata</taxon>
        <taxon>Euteleostomi</taxon>
        <taxon>Actinopterygii</taxon>
        <taxon>Neopterygii</taxon>
        <taxon>Teleostei</taxon>
        <taxon>Neoteleostei</taxon>
        <taxon>Acanthomorphata</taxon>
        <taxon>Eupercaria</taxon>
        <taxon>Perciformes</taxon>
        <taxon>Percoidei</taxon>
        <taxon>Percidae</taxon>
        <taxon>Etheostomatinae</taxon>
        <taxon>Etheostoma</taxon>
    </lineage>
</organism>
<feature type="compositionally biased region" description="Low complexity" evidence="8">
    <location>
        <begin position="675"/>
        <end position="690"/>
    </location>
</feature>
<dbReference type="AlphaFoldDB" id="A0A5J5DDG6"/>
<dbReference type="PANTHER" id="PTHR24394:SF29">
    <property type="entry name" value="MYONEURIN"/>
    <property type="match status" value="1"/>
</dbReference>
<protein>
    <recommendedName>
        <fullName evidence="9">C2H2-type domain-containing protein</fullName>
    </recommendedName>
</protein>
<dbReference type="PROSITE" id="PS00028">
    <property type="entry name" value="ZINC_FINGER_C2H2_1"/>
    <property type="match status" value="3"/>
</dbReference>
<evidence type="ECO:0000256" key="3">
    <source>
        <dbReference type="ARBA" id="ARBA00022737"/>
    </source>
</evidence>
<gene>
    <name evidence="10" type="ORF">FQN60_002219</name>
</gene>
<evidence type="ECO:0000256" key="2">
    <source>
        <dbReference type="ARBA" id="ARBA00022723"/>
    </source>
</evidence>
<evidence type="ECO:0000256" key="7">
    <source>
        <dbReference type="PROSITE-ProRule" id="PRU00042"/>
    </source>
</evidence>
<accession>A0A5J5DDG6</accession>
<dbReference type="Proteomes" id="UP000327493">
    <property type="component" value="Chromosome 7"/>
</dbReference>
<feature type="compositionally biased region" description="Low complexity" evidence="8">
    <location>
        <begin position="459"/>
        <end position="468"/>
    </location>
</feature>
<dbReference type="GO" id="GO:0005634">
    <property type="term" value="C:nucleus"/>
    <property type="evidence" value="ECO:0007669"/>
    <property type="project" value="UniProtKB-SubCell"/>
</dbReference>
<keyword evidence="3" id="KW-0677">Repeat</keyword>
<evidence type="ECO:0000256" key="8">
    <source>
        <dbReference type="SAM" id="MobiDB-lite"/>
    </source>
</evidence>
<reference evidence="10 11" key="1">
    <citation type="submission" date="2019-08" db="EMBL/GenBank/DDBJ databases">
        <title>A chromosome-level genome assembly, high-density linkage maps, and genome scans reveal the genomic architecture of hybrid incompatibilities underlying speciation via character displacement in darters (Percidae: Etheostominae).</title>
        <authorList>
            <person name="Moran R.L."/>
            <person name="Catchen J.M."/>
            <person name="Fuller R.C."/>
        </authorList>
    </citation>
    <scope>NUCLEOTIDE SEQUENCE [LARGE SCALE GENOMIC DNA]</scope>
    <source>
        <strain evidence="10">EspeVRDwgs_2016</strain>
        <tissue evidence="10">Muscle</tissue>
    </source>
</reference>
<dbReference type="SMART" id="SM00355">
    <property type="entry name" value="ZnF_C2H2"/>
    <property type="match status" value="3"/>
</dbReference>
<keyword evidence="4 7" id="KW-0863">Zinc-finger</keyword>
<dbReference type="GO" id="GO:0000981">
    <property type="term" value="F:DNA-binding transcription factor activity, RNA polymerase II-specific"/>
    <property type="evidence" value="ECO:0007669"/>
    <property type="project" value="TreeGrafter"/>
</dbReference>
<proteinExistence type="predicted"/>
<evidence type="ECO:0000313" key="11">
    <source>
        <dbReference type="Proteomes" id="UP000327493"/>
    </source>
</evidence>
<evidence type="ECO:0000256" key="6">
    <source>
        <dbReference type="ARBA" id="ARBA00023242"/>
    </source>
</evidence>